<evidence type="ECO:0000313" key="1">
    <source>
        <dbReference type="EMBL" id="KKN25834.1"/>
    </source>
</evidence>
<dbReference type="EMBL" id="LAZR01002767">
    <property type="protein sequence ID" value="KKN25834.1"/>
    <property type="molecule type" value="Genomic_DNA"/>
</dbReference>
<name>A0A0F9P6Y5_9ZZZZ</name>
<accession>A0A0F9P6Y5</accession>
<dbReference type="AlphaFoldDB" id="A0A0F9P6Y5"/>
<gene>
    <name evidence="1" type="ORF">LCGC14_0880660</name>
</gene>
<comment type="caution">
    <text evidence="1">The sequence shown here is derived from an EMBL/GenBank/DDBJ whole genome shotgun (WGS) entry which is preliminary data.</text>
</comment>
<protein>
    <submittedName>
        <fullName evidence="1">Uncharacterized protein</fullName>
    </submittedName>
</protein>
<sequence length="179" mass="19655">MLMIKCKGCNAEIPPQWVAALNSGNCPGCGGEIFHNEEKKLLCELRDAMKQMETASAESIVGWLLSNYKLHKIGDAEPTEFHQLRHAQPQGPHDGIPANIKIADNPVHKFLQRTGYGKQLDNRKRLKDIVSEIDGNVSAPPTTALYNTDYDPVIDLDAEAVSRLPAGLPLSVTLDSIKD</sequence>
<reference evidence="1" key="1">
    <citation type="journal article" date="2015" name="Nature">
        <title>Complex archaea that bridge the gap between prokaryotes and eukaryotes.</title>
        <authorList>
            <person name="Spang A."/>
            <person name="Saw J.H."/>
            <person name="Jorgensen S.L."/>
            <person name="Zaremba-Niedzwiedzka K."/>
            <person name="Martijn J."/>
            <person name="Lind A.E."/>
            <person name="van Eijk R."/>
            <person name="Schleper C."/>
            <person name="Guy L."/>
            <person name="Ettema T.J."/>
        </authorList>
    </citation>
    <scope>NUCLEOTIDE SEQUENCE</scope>
</reference>
<proteinExistence type="predicted"/>
<organism evidence="1">
    <name type="scientific">marine sediment metagenome</name>
    <dbReference type="NCBI Taxonomy" id="412755"/>
    <lineage>
        <taxon>unclassified sequences</taxon>
        <taxon>metagenomes</taxon>
        <taxon>ecological metagenomes</taxon>
    </lineage>
</organism>